<feature type="compositionally biased region" description="Low complexity" evidence="6">
    <location>
        <begin position="208"/>
        <end position="249"/>
    </location>
</feature>
<dbReference type="InterPro" id="IPR001827">
    <property type="entry name" value="Homeobox_Antennapedia_CS"/>
</dbReference>
<gene>
    <name evidence="7" type="ORF">V9T40_004499</name>
</gene>
<keyword evidence="5" id="KW-0539">Nucleus</keyword>
<evidence type="ECO:0000313" key="8">
    <source>
        <dbReference type="Proteomes" id="UP001367676"/>
    </source>
</evidence>
<feature type="compositionally biased region" description="Polar residues" evidence="6">
    <location>
        <begin position="160"/>
        <end position="181"/>
    </location>
</feature>
<dbReference type="GO" id="GO:0005634">
    <property type="term" value="C:nucleus"/>
    <property type="evidence" value="ECO:0007669"/>
    <property type="project" value="UniProtKB-SubCell"/>
</dbReference>
<evidence type="ECO:0000256" key="2">
    <source>
        <dbReference type="ARBA" id="ARBA00022473"/>
    </source>
</evidence>
<evidence type="ECO:0000256" key="3">
    <source>
        <dbReference type="ARBA" id="ARBA00023125"/>
    </source>
</evidence>
<comment type="subcellular location">
    <subcellularLocation>
        <location evidence="1">Nucleus</location>
    </subcellularLocation>
</comment>
<keyword evidence="4" id="KW-0371">Homeobox</keyword>
<evidence type="ECO:0000256" key="1">
    <source>
        <dbReference type="ARBA" id="ARBA00004123"/>
    </source>
</evidence>
<reference evidence="7 8" key="1">
    <citation type="submission" date="2024-03" db="EMBL/GenBank/DDBJ databases">
        <title>Adaptation during the transition from Ophiocordyceps entomopathogen to insect associate is accompanied by gene loss and intensified selection.</title>
        <authorList>
            <person name="Ward C.M."/>
            <person name="Onetto C.A."/>
            <person name="Borneman A.R."/>
        </authorList>
    </citation>
    <scope>NUCLEOTIDE SEQUENCE [LARGE SCALE GENOMIC DNA]</scope>
    <source>
        <strain evidence="7">AWRI1</strain>
        <tissue evidence="7">Single Adult Female</tissue>
    </source>
</reference>
<comment type="caution">
    <text evidence="7">The sequence shown here is derived from an EMBL/GenBank/DDBJ whole genome shotgun (WGS) entry which is preliminary data.</text>
</comment>
<dbReference type="PROSITE" id="PS00032">
    <property type="entry name" value="ANTENNAPEDIA"/>
    <property type="match status" value="1"/>
</dbReference>
<evidence type="ECO:0000256" key="5">
    <source>
        <dbReference type="ARBA" id="ARBA00023242"/>
    </source>
</evidence>
<dbReference type="EMBL" id="JBBCAQ010000004">
    <property type="protein sequence ID" value="KAK7604226.1"/>
    <property type="molecule type" value="Genomic_DNA"/>
</dbReference>
<keyword evidence="8" id="KW-1185">Reference proteome</keyword>
<evidence type="ECO:0000256" key="6">
    <source>
        <dbReference type="SAM" id="MobiDB-lite"/>
    </source>
</evidence>
<feature type="compositionally biased region" description="Low complexity" evidence="6">
    <location>
        <begin position="115"/>
        <end position="130"/>
    </location>
</feature>
<feature type="region of interest" description="Disordered" evidence="6">
    <location>
        <begin position="83"/>
        <end position="132"/>
    </location>
</feature>
<evidence type="ECO:0000313" key="7">
    <source>
        <dbReference type="EMBL" id="KAK7604226.1"/>
    </source>
</evidence>
<dbReference type="GO" id="GO:0003700">
    <property type="term" value="F:DNA-binding transcription factor activity"/>
    <property type="evidence" value="ECO:0007669"/>
    <property type="project" value="InterPro"/>
</dbReference>
<proteinExistence type="predicted"/>
<evidence type="ECO:0000256" key="4">
    <source>
        <dbReference type="ARBA" id="ARBA00023155"/>
    </source>
</evidence>
<dbReference type="AlphaFoldDB" id="A0AAN9TU44"/>
<dbReference type="GO" id="GO:0003677">
    <property type="term" value="F:DNA binding"/>
    <property type="evidence" value="ECO:0007669"/>
    <property type="project" value="UniProtKB-KW"/>
</dbReference>
<keyword evidence="3" id="KW-0238">DNA-binding</keyword>
<protein>
    <recommendedName>
        <fullName evidence="9">Homeotic protein Sex combs reduced</fullName>
    </recommendedName>
</protein>
<keyword evidence="2" id="KW-0217">Developmental protein</keyword>
<evidence type="ECO:0008006" key="9">
    <source>
        <dbReference type="Google" id="ProtNLM"/>
    </source>
</evidence>
<feature type="compositionally biased region" description="Low complexity" evidence="6">
    <location>
        <begin position="83"/>
        <end position="95"/>
    </location>
</feature>
<dbReference type="Proteomes" id="UP001367676">
    <property type="component" value="Unassembled WGS sequence"/>
</dbReference>
<feature type="region of interest" description="Disordered" evidence="6">
    <location>
        <begin position="157"/>
        <end position="253"/>
    </location>
</feature>
<sequence length="275" mass="28217">MSSYQFVNSLASCYQQGQSGRPGGSPLDTGSPATTDYYGQNAGVVPSYGTAGCYSPQQYAGQYMQQSPAAAMMDYTQLHTAQQHQRIQHLQQLQQQHHHHQALASPGAMSPILGANNNNNNNSNANNNNNPGVTSLVGGAGAGSCKYEVTSPGAMVTANGIGSPQDLTTSGAQQPNRTPPLTSAAAAIVKTQPRTPGPAGTSPSAGVGSQSTGPASQSSSSPASSEASSPGGTNNSSSTGGKSGSGNPPQIYPWMKRVHLGQSKCFSFHFIRVFS</sequence>
<accession>A0AAN9TU44</accession>
<name>A0AAN9TU44_9HEMI</name>
<feature type="region of interest" description="Disordered" evidence="6">
    <location>
        <begin position="15"/>
        <end position="35"/>
    </location>
</feature>
<organism evidence="7 8">
    <name type="scientific">Parthenolecanium corni</name>
    <dbReference type="NCBI Taxonomy" id="536013"/>
    <lineage>
        <taxon>Eukaryota</taxon>
        <taxon>Metazoa</taxon>
        <taxon>Ecdysozoa</taxon>
        <taxon>Arthropoda</taxon>
        <taxon>Hexapoda</taxon>
        <taxon>Insecta</taxon>
        <taxon>Pterygota</taxon>
        <taxon>Neoptera</taxon>
        <taxon>Paraneoptera</taxon>
        <taxon>Hemiptera</taxon>
        <taxon>Sternorrhyncha</taxon>
        <taxon>Coccoidea</taxon>
        <taxon>Coccidae</taxon>
        <taxon>Parthenolecanium</taxon>
    </lineage>
</organism>